<dbReference type="RefSeq" id="WP_041503903.1">
    <property type="nucleotide sequence ID" value="NZ_JPIT01000031.1"/>
</dbReference>
<evidence type="ECO:0000259" key="7">
    <source>
        <dbReference type="Pfam" id="PF14322"/>
    </source>
</evidence>
<dbReference type="Gene3D" id="1.25.40.390">
    <property type="match status" value="2"/>
</dbReference>
<evidence type="ECO:0000256" key="1">
    <source>
        <dbReference type="ARBA" id="ARBA00004442"/>
    </source>
</evidence>
<keyword evidence="3" id="KW-0732">Signal</keyword>
<evidence type="ECO:0000256" key="5">
    <source>
        <dbReference type="ARBA" id="ARBA00023237"/>
    </source>
</evidence>
<feature type="domain" description="RagB/SusD" evidence="6">
    <location>
        <begin position="319"/>
        <end position="454"/>
    </location>
</feature>
<dbReference type="AlphaFoldDB" id="A0A0C3R713"/>
<dbReference type="Pfam" id="PF14322">
    <property type="entry name" value="SusD-like_3"/>
    <property type="match status" value="1"/>
</dbReference>
<dbReference type="PROSITE" id="PS51257">
    <property type="entry name" value="PROKAR_LIPOPROTEIN"/>
    <property type="match status" value="1"/>
</dbReference>
<evidence type="ECO:0000313" key="10">
    <source>
        <dbReference type="Proteomes" id="UP000031937"/>
    </source>
</evidence>
<protein>
    <submittedName>
        <fullName evidence="9">Glycan metabolism protein</fullName>
    </submittedName>
</protein>
<evidence type="ECO:0000256" key="4">
    <source>
        <dbReference type="ARBA" id="ARBA00023136"/>
    </source>
</evidence>
<dbReference type="InterPro" id="IPR012944">
    <property type="entry name" value="SusD_RagB_dom"/>
</dbReference>
<dbReference type="Pfam" id="PF07980">
    <property type="entry name" value="SusD_RagB"/>
    <property type="match status" value="1"/>
</dbReference>
<dbReference type="GO" id="GO:0009279">
    <property type="term" value="C:cell outer membrane"/>
    <property type="evidence" value="ECO:0007669"/>
    <property type="project" value="UniProtKB-SubCell"/>
</dbReference>
<name>A0A0C3R713_9PORP</name>
<gene>
    <name evidence="9" type="ORF">BA92_05375</name>
    <name evidence="8" type="ORF">IE90_11420</name>
</gene>
<evidence type="ECO:0000256" key="2">
    <source>
        <dbReference type="ARBA" id="ARBA00006275"/>
    </source>
</evidence>
<comment type="caution">
    <text evidence="9">The sequence shown here is derived from an EMBL/GenBank/DDBJ whole genome shotgun (WGS) entry which is preliminary data.</text>
</comment>
<evidence type="ECO:0000259" key="6">
    <source>
        <dbReference type="Pfam" id="PF07980"/>
    </source>
</evidence>
<sequence>MRRINLYITGILLLGMLSCTEYLDVKKKSEVIPETAEEFSSLIHYYLRNLDEASDYYVFGEYTKTLSFECYSDNLDGDLSLSSRLQVYVGTDINSMTSRYKYIYEKIRDCNIILGEMEDKSSELGKKVAAAAYTLRGMCYYNLMREFCEPFDKAKASGMNGVPLVEKFDMEAKPARATLRETFDFIVRDLKAAIDMNQTDKKYRLDVNVAKFYLARTYFWAQEWDLAIPIAKEILETFPLIKGEAYKEMMKSEVAQAGNELLRAGTSKTKGYTDLNFGYSQTRPVAEDLINLFTEKENDVRYNLFFTNKLLNNKTLRSAIRSAEMCLVIAECYAHLGDNDNALHYLNLLRENRIEPYVAYTMSNLPAVDAAARIQVDAMGKALTPLMAAILNERRKELYMENGDRWYELKRNGRPEFWWGVSGVKYETLKFLYTFPIPKSDIVLNPAIIQNPEYSKY</sequence>
<dbReference type="SUPFAM" id="SSF48452">
    <property type="entry name" value="TPR-like"/>
    <property type="match status" value="1"/>
</dbReference>
<dbReference type="EMBL" id="JPIT01000031">
    <property type="protein sequence ID" value="KIO43716.1"/>
    <property type="molecule type" value="Genomic_DNA"/>
</dbReference>
<keyword evidence="4" id="KW-0472">Membrane</keyword>
<reference evidence="9 11" key="1">
    <citation type="submission" date="2014-07" db="EMBL/GenBank/DDBJ databases">
        <title>Porphyromonadaceae bacterium OUH 308042 = ATCC BAA-2681 = DSM 28342 draft genome.</title>
        <authorList>
            <person name="Sydenham T.V."/>
            <person name="Hasman H."/>
            <person name="Justensen U.S."/>
        </authorList>
    </citation>
    <scope>NUCLEOTIDE SEQUENCE [LARGE SCALE GENOMIC DNA]</scope>
    <source>
        <strain evidence="9 11">OUH 308042</strain>
    </source>
</reference>
<dbReference type="Proteomes" id="UP000031937">
    <property type="component" value="Unassembled WGS sequence"/>
</dbReference>
<comment type="subcellular location">
    <subcellularLocation>
        <location evidence="1">Cell outer membrane</location>
    </subcellularLocation>
</comment>
<dbReference type="EMBL" id="JPIU01000037">
    <property type="protein sequence ID" value="KIO45880.1"/>
    <property type="molecule type" value="Genomic_DNA"/>
</dbReference>
<keyword evidence="5" id="KW-0998">Cell outer membrane</keyword>
<organism evidence="9 11">
    <name type="scientific">Sanguibacteroides justesenii</name>
    <dbReference type="NCBI Taxonomy" id="1547597"/>
    <lineage>
        <taxon>Bacteria</taxon>
        <taxon>Pseudomonadati</taxon>
        <taxon>Bacteroidota</taxon>
        <taxon>Bacteroidia</taxon>
        <taxon>Bacteroidales</taxon>
        <taxon>Porphyromonadaceae</taxon>
        <taxon>Sanguibacteroides</taxon>
    </lineage>
</organism>
<dbReference type="InterPro" id="IPR033985">
    <property type="entry name" value="SusD-like_N"/>
</dbReference>
<evidence type="ECO:0000313" key="8">
    <source>
        <dbReference type="EMBL" id="KIO43716.1"/>
    </source>
</evidence>
<keyword evidence="11" id="KW-1185">Reference proteome</keyword>
<dbReference type="Proteomes" id="UP000031980">
    <property type="component" value="Unassembled WGS sequence"/>
</dbReference>
<evidence type="ECO:0000313" key="9">
    <source>
        <dbReference type="EMBL" id="KIO45880.1"/>
    </source>
</evidence>
<evidence type="ECO:0000313" key="11">
    <source>
        <dbReference type="Proteomes" id="UP000031980"/>
    </source>
</evidence>
<reference evidence="8 10" key="2">
    <citation type="submission" date="2014-07" db="EMBL/GenBank/DDBJ databases">
        <title>Porphyromonadaceae bacterium OUH 334697 = ATCC BAA-2682 = DSM 28341 draft genome.</title>
        <authorList>
            <person name="Sydenham T.V."/>
            <person name="Hasman H."/>
            <person name="Justesen U.S."/>
        </authorList>
    </citation>
    <scope>NUCLEOTIDE SEQUENCE [LARGE SCALE GENOMIC DNA]</scope>
    <source>
        <strain evidence="8 10">OUH 334697</strain>
    </source>
</reference>
<evidence type="ECO:0000256" key="3">
    <source>
        <dbReference type="ARBA" id="ARBA00022729"/>
    </source>
</evidence>
<dbReference type="InterPro" id="IPR011990">
    <property type="entry name" value="TPR-like_helical_dom_sf"/>
</dbReference>
<feature type="domain" description="SusD-like N-terminal" evidence="7">
    <location>
        <begin position="21"/>
        <end position="196"/>
    </location>
</feature>
<proteinExistence type="inferred from homology"/>
<accession>A0A0C3R713</accession>
<comment type="similarity">
    <text evidence="2">Belongs to the SusD family.</text>
</comment>